<dbReference type="SUPFAM" id="SSF47413">
    <property type="entry name" value="lambda repressor-like DNA-binding domains"/>
    <property type="match status" value="1"/>
</dbReference>
<feature type="transmembrane region" description="Helical" evidence="1">
    <location>
        <begin position="144"/>
        <end position="166"/>
    </location>
</feature>
<keyword evidence="1" id="KW-0472">Membrane</keyword>
<dbReference type="InterPro" id="IPR050400">
    <property type="entry name" value="Bact_Cytoskel_RodZ"/>
</dbReference>
<reference evidence="3 4" key="1">
    <citation type="submission" date="2018-06" db="EMBL/GenBank/DDBJ databases">
        <title>Combined omics and stable isotope probing to characterize newly discovered Mariana Back-Arc vent microbial communities.</title>
        <authorList>
            <person name="Trembath-Reichert E."/>
            <person name="Huber J.A."/>
        </authorList>
    </citation>
    <scope>NUCLEOTIDE SEQUENCE [LARGE SCALE GENOMIC DNA]</scope>
    <source>
        <strain evidence="3">MAG 63_2</strain>
    </source>
</reference>
<dbReference type="GO" id="GO:0003677">
    <property type="term" value="F:DNA binding"/>
    <property type="evidence" value="ECO:0007669"/>
    <property type="project" value="InterPro"/>
</dbReference>
<evidence type="ECO:0000256" key="1">
    <source>
        <dbReference type="SAM" id="Phobius"/>
    </source>
</evidence>
<proteinExistence type="predicted"/>
<dbReference type="AlphaFoldDB" id="A0A432GET9"/>
<dbReference type="Gene3D" id="1.10.260.40">
    <property type="entry name" value="lambda repressor-like DNA-binding domains"/>
    <property type="match status" value="1"/>
</dbReference>
<feature type="domain" description="Cytoskeleton protein RodZ-like C-terminal" evidence="2">
    <location>
        <begin position="251"/>
        <end position="309"/>
    </location>
</feature>
<comment type="caution">
    <text evidence="3">The sequence shown here is derived from an EMBL/GenBank/DDBJ whole genome shotgun (WGS) entry which is preliminary data.</text>
</comment>
<dbReference type="EMBL" id="QNZM01000052">
    <property type="protein sequence ID" value="RTZ82228.1"/>
    <property type="molecule type" value="Genomic_DNA"/>
</dbReference>
<organism evidence="3 4">
    <name type="scientific">SAR324 cluster bacterium</name>
    <dbReference type="NCBI Taxonomy" id="2024889"/>
    <lineage>
        <taxon>Bacteria</taxon>
        <taxon>Deltaproteobacteria</taxon>
        <taxon>SAR324 cluster</taxon>
    </lineage>
</organism>
<sequence>MPRKKVVNTGPKKEKFIPLEDEIISEEEVVPEEEIIPEEEESLQLLGQQIREARITKNLSLESVSGHLHIPLNTLQSIEDGCKGNVLPPVFLRGLVRSYCLFLGLENTGIIDKTDRLLKSDDENEQLNLKSLRPVYENRESKPIGIILTVLVLIVGGFFVYSFYFLQTPFSFNGDNETITEPLVVEVEPIIEPVQKSTPAIQESVSPAEPSPEIPEVSTEITLVEKKQTENTQIIQPVAVQNTVEPLVLEVEASEDTWISIAVDKKETKDVLLEADKIQQWEAKKQYLLTLGNTHAVRVLLNGREIETNRAHQLLTDWVIDASLLP</sequence>
<evidence type="ECO:0000313" key="3">
    <source>
        <dbReference type="EMBL" id="RTZ82228.1"/>
    </source>
</evidence>
<dbReference type="Pfam" id="PF13413">
    <property type="entry name" value="HTH_25"/>
    <property type="match status" value="1"/>
</dbReference>
<name>A0A432GET9_9DELT</name>
<dbReference type="PANTHER" id="PTHR34475:SF1">
    <property type="entry name" value="CYTOSKELETON PROTEIN RODZ"/>
    <property type="match status" value="1"/>
</dbReference>
<dbReference type="Proteomes" id="UP000286732">
    <property type="component" value="Unassembled WGS sequence"/>
</dbReference>
<dbReference type="Pfam" id="PF13464">
    <property type="entry name" value="RodZ_C"/>
    <property type="match status" value="1"/>
</dbReference>
<dbReference type="PANTHER" id="PTHR34475">
    <property type="match status" value="1"/>
</dbReference>
<keyword evidence="1" id="KW-0812">Transmembrane</keyword>
<keyword evidence="1" id="KW-1133">Transmembrane helix</keyword>
<dbReference type="CDD" id="cd00093">
    <property type="entry name" value="HTH_XRE"/>
    <property type="match status" value="1"/>
</dbReference>
<gene>
    <name evidence="3" type="ORF">DSY98_01345</name>
</gene>
<dbReference type="InterPro" id="IPR001387">
    <property type="entry name" value="Cro/C1-type_HTH"/>
</dbReference>
<dbReference type="InterPro" id="IPR025194">
    <property type="entry name" value="RodZ-like_C"/>
</dbReference>
<accession>A0A432GET9</accession>
<protein>
    <recommendedName>
        <fullName evidence="2">Cytoskeleton protein RodZ-like C-terminal domain-containing protein</fullName>
    </recommendedName>
</protein>
<dbReference type="InterPro" id="IPR010982">
    <property type="entry name" value="Lambda_DNA-bd_dom_sf"/>
</dbReference>
<evidence type="ECO:0000313" key="4">
    <source>
        <dbReference type="Proteomes" id="UP000286732"/>
    </source>
</evidence>
<evidence type="ECO:0000259" key="2">
    <source>
        <dbReference type="Pfam" id="PF13464"/>
    </source>
</evidence>